<proteinExistence type="inferred from homology"/>
<evidence type="ECO:0000256" key="2">
    <source>
        <dbReference type="ARBA" id="ARBA00022679"/>
    </source>
</evidence>
<evidence type="ECO:0000313" key="6">
    <source>
        <dbReference type="Proteomes" id="UP000309340"/>
    </source>
</evidence>
<dbReference type="InterPro" id="IPR032098">
    <property type="entry name" value="Acyltransf_C"/>
</dbReference>
<dbReference type="SMART" id="SM00563">
    <property type="entry name" value="PlsC"/>
    <property type="match status" value="1"/>
</dbReference>
<dbReference type="AlphaFoldDB" id="A0A4U0XZU6"/>
<dbReference type="Proteomes" id="UP000309340">
    <property type="component" value="Unassembled WGS sequence"/>
</dbReference>
<dbReference type="PANTHER" id="PTHR10983">
    <property type="entry name" value="1-ACYLGLYCEROL-3-PHOSPHATE ACYLTRANSFERASE-RELATED"/>
    <property type="match status" value="1"/>
</dbReference>
<evidence type="ECO:0000259" key="4">
    <source>
        <dbReference type="SMART" id="SM00563"/>
    </source>
</evidence>
<accession>A0A4U0XZU6</accession>
<keyword evidence="3" id="KW-0012">Acyltransferase</keyword>
<sequence length="325" mass="37681">MCESFGKMPKASGTSCTAKTSNGLPSGPWPWPLLVANLVLSLLLPLSVLLPNTCYDASSRIAESIWLGIQHIFTRANHAQILVSGAEHLRQGESAIVISNHVGWTDFYMIQELAVAARMLPRCRWFAKRELRWVPFLGWGLWAMGMCLVSREWTRDRREMERVFRGVVRRRWPVWLIAYSEATRYTASKRLEAEAWCRAHNKRLGHHVLYPRTRGFIACVQNLRKTQHVNSVYDVTIAYAKNGKEFQVPPRFTESLMLANLDERWRFFVHVDRYTIDTLPQSDDELAQWLEDRFVEKGMRLAHLQKLLAEGQPWDDSSLSRLRLN</sequence>
<protein>
    <recommendedName>
        <fullName evidence="4">Phospholipid/glycerol acyltransferase domain-containing protein</fullName>
    </recommendedName>
</protein>
<reference evidence="5 6" key="1">
    <citation type="submission" date="2017-03" db="EMBL/GenBank/DDBJ databases">
        <title>Genomes of endolithic fungi from Antarctica.</title>
        <authorList>
            <person name="Coleine C."/>
            <person name="Masonjones S."/>
            <person name="Stajich J.E."/>
        </authorList>
    </citation>
    <scope>NUCLEOTIDE SEQUENCE [LARGE SCALE GENOMIC DNA]</scope>
    <source>
        <strain evidence="5 6">CCFEE 5184</strain>
    </source>
</reference>
<dbReference type="Pfam" id="PF01553">
    <property type="entry name" value="Acyltransferase"/>
    <property type="match status" value="1"/>
</dbReference>
<name>A0A4U0XZU6_9PEZI</name>
<evidence type="ECO:0000256" key="1">
    <source>
        <dbReference type="ARBA" id="ARBA00008655"/>
    </source>
</evidence>
<dbReference type="PANTHER" id="PTHR10983:SF24">
    <property type="entry name" value="1-ACYLGLYCEROL-3-PHOSPHATE O-ACYLTRANSFERASE 3, ISOFORM E-RELATED"/>
    <property type="match status" value="1"/>
</dbReference>
<keyword evidence="6" id="KW-1185">Reference proteome</keyword>
<dbReference type="EMBL" id="NAJQ01000007">
    <property type="protein sequence ID" value="TKA83554.1"/>
    <property type="molecule type" value="Genomic_DNA"/>
</dbReference>
<comment type="similarity">
    <text evidence="1">Belongs to the 1-acyl-sn-glycerol-3-phosphate acyltransferase family.</text>
</comment>
<dbReference type="GO" id="GO:0003841">
    <property type="term" value="F:1-acylglycerol-3-phosphate O-acyltransferase activity"/>
    <property type="evidence" value="ECO:0007669"/>
    <property type="project" value="TreeGrafter"/>
</dbReference>
<dbReference type="OrthoDB" id="189226at2759"/>
<gene>
    <name evidence="5" type="ORF">B0A55_00502</name>
</gene>
<dbReference type="InterPro" id="IPR002123">
    <property type="entry name" value="Plipid/glycerol_acylTrfase"/>
</dbReference>
<feature type="domain" description="Phospholipid/glycerol acyltransferase" evidence="4">
    <location>
        <begin position="95"/>
        <end position="217"/>
    </location>
</feature>
<dbReference type="SUPFAM" id="SSF69593">
    <property type="entry name" value="Glycerol-3-phosphate (1)-acyltransferase"/>
    <property type="match status" value="1"/>
</dbReference>
<evidence type="ECO:0000256" key="3">
    <source>
        <dbReference type="ARBA" id="ARBA00023315"/>
    </source>
</evidence>
<dbReference type="STRING" id="329884.A0A4U0XZU6"/>
<dbReference type="CDD" id="cd07990">
    <property type="entry name" value="LPLAT_LCLAT1-like"/>
    <property type="match status" value="1"/>
</dbReference>
<evidence type="ECO:0000313" key="5">
    <source>
        <dbReference type="EMBL" id="TKA83554.1"/>
    </source>
</evidence>
<comment type="caution">
    <text evidence="5">The sequence shown here is derived from an EMBL/GenBank/DDBJ whole genome shotgun (WGS) entry which is preliminary data.</text>
</comment>
<dbReference type="Pfam" id="PF16076">
    <property type="entry name" value="Acyltransf_C"/>
    <property type="match status" value="1"/>
</dbReference>
<dbReference type="GO" id="GO:0012505">
    <property type="term" value="C:endomembrane system"/>
    <property type="evidence" value="ECO:0007669"/>
    <property type="project" value="TreeGrafter"/>
</dbReference>
<organism evidence="5 6">
    <name type="scientific">Friedmanniomyces simplex</name>
    <dbReference type="NCBI Taxonomy" id="329884"/>
    <lineage>
        <taxon>Eukaryota</taxon>
        <taxon>Fungi</taxon>
        <taxon>Dikarya</taxon>
        <taxon>Ascomycota</taxon>
        <taxon>Pezizomycotina</taxon>
        <taxon>Dothideomycetes</taxon>
        <taxon>Dothideomycetidae</taxon>
        <taxon>Mycosphaerellales</taxon>
        <taxon>Teratosphaeriaceae</taxon>
        <taxon>Friedmanniomyces</taxon>
    </lineage>
</organism>
<keyword evidence="2" id="KW-0808">Transferase</keyword>